<dbReference type="CDD" id="cd01949">
    <property type="entry name" value="GGDEF"/>
    <property type="match status" value="1"/>
</dbReference>
<evidence type="ECO:0000256" key="3">
    <source>
        <dbReference type="ARBA" id="ARBA00034247"/>
    </source>
</evidence>
<accession>A0A0C1MNI6</accession>
<dbReference type="SUPFAM" id="SSF55073">
    <property type="entry name" value="Nucleotide cyclase"/>
    <property type="match status" value="1"/>
</dbReference>
<dbReference type="GO" id="GO:0043709">
    <property type="term" value="P:cell adhesion involved in single-species biofilm formation"/>
    <property type="evidence" value="ECO:0007669"/>
    <property type="project" value="TreeGrafter"/>
</dbReference>
<evidence type="ECO:0000313" key="6">
    <source>
        <dbReference type="Proteomes" id="UP000031327"/>
    </source>
</evidence>
<evidence type="ECO:0000313" key="5">
    <source>
        <dbReference type="EMBL" id="KID58609.1"/>
    </source>
</evidence>
<dbReference type="Gene3D" id="3.30.70.270">
    <property type="match status" value="1"/>
</dbReference>
<dbReference type="InterPro" id="IPR050469">
    <property type="entry name" value="Diguanylate_Cyclase"/>
</dbReference>
<feature type="domain" description="GGDEF" evidence="4">
    <location>
        <begin position="186"/>
        <end position="319"/>
    </location>
</feature>
<dbReference type="InterPro" id="IPR043128">
    <property type="entry name" value="Rev_trsase/Diguanyl_cyclase"/>
</dbReference>
<dbReference type="SUPFAM" id="SSF55785">
    <property type="entry name" value="PYP-like sensor domain (PAS domain)"/>
    <property type="match status" value="1"/>
</dbReference>
<reference evidence="5 6" key="1">
    <citation type="submission" date="2014-12" db="EMBL/GenBank/DDBJ databases">
        <title>Draft Genome Sequence of Pseudoalteromonas luteoviolacea HI1.</title>
        <authorList>
            <person name="Asahina A.Y."/>
            <person name="Hadfield M.G."/>
        </authorList>
    </citation>
    <scope>NUCLEOTIDE SEQUENCE [LARGE SCALE GENOMIC DNA]</scope>
    <source>
        <strain evidence="5 6">HI1</strain>
    </source>
</reference>
<dbReference type="PANTHER" id="PTHR45138">
    <property type="entry name" value="REGULATORY COMPONENTS OF SENSORY TRANSDUCTION SYSTEM"/>
    <property type="match status" value="1"/>
</dbReference>
<dbReference type="FunFam" id="3.30.70.270:FF:000001">
    <property type="entry name" value="Diguanylate cyclase domain protein"/>
    <property type="match status" value="1"/>
</dbReference>
<comment type="caution">
    <text evidence="5">The sequence shown here is derived from an EMBL/GenBank/DDBJ whole genome shotgun (WGS) entry which is preliminary data.</text>
</comment>
<comment type="catalytic activity">
    <reaction evidence="3">
        <text>2 GTP = 3',3'-c-di-GMP + 2 diphosphate</text>
        <dbReference type="Rhea" id="RHEA:24898"/>
        <dbReference type="ChEBI" id="CHEBI:33019"/>
        <dbReference type="ChEBI" id="CHEBI:37565"/>
        <dbReference type="ChEBI" id="CHEBI:58805"/>
        <dbReference type="EC" id="2.7.7.65"/>
    </reaction>
</comment>
<dbReference type="GO" id="GO:0052621">
    <property type="term" value="F:diguanylate cyclase activity"/>
    <property type="evidence" value="ECO:0007669"/>
    <property type="project" value="UniProtKB-EC"/>
</dbReference>
<evidence type="ECO:0000256" key="1">
    <source>
        <dbReference type="ARBA" id="ARBA00001946"/>
    </source>
</evidence>
<dbReference type="InterPro" id="IPR029787">
    <property type="entry name" value="Nucleotide_cyclase"/>
</dbReference>
<dbReference type="GO" id="GO:0005886">
    <property type="term" value="C:plasma membrane"/>
    <property type="evidence" value="ECO:0007669"/>
    <property type="project" value="TreeGrafter"/>
</dbReference>
<name>A0A0C1MNI6_9GAMM</name>
<evidence type="ECO:0000256" key="2">
    <source>
        <dbReference type="ARBA" id="ARBA00012528"/>
    </source>
</evidence>
<organism evidence="5 6">
    <name type="scientific">Pseudoalteromonas luteoviolacea</name>
    <dbReference type="NCBI Taxonomy" id="43657"/>
    <lineage>
        <taxon>Bacteria</taxon>
        <taxon>Pseudomonadati</taxon>
        <taxon>Pseudomonadota</taxon>
        <taxon>Gammaproteobacteria</taxon>
        <taxon>Alteromonadales</taxon>
        <taxon>Pseudoalteromonadaceae</taxon>
        <taxon>Pseudoalteromonas</taxon>
    </lineage>
</organism>
<gene>
    <name evidence="5" type="ORF">JF50_01640</name>
</gene>
<dbReference type="Proteomes" id="UP000031327">
    <property type="component" value="Unassembled WGS sequence"/>
</dbReference>
<dbReference type="InterPro" id="IPR035965">
    <property type="entry name" value="PAS-like_dom_sf"/>
</dbReference>
<dbReference type="RefSeq" id="WP_039607781.1">
    <property type="nucleotide sequence ID" value="NZ_JWIC01000003.1"/>
</dbReference>
<proteinExistence type="predicted"/>
<dbReference type="Pfam" id="PF00990">
    <property type="entry name" value="GGDEF"/>
    <property type="match status" value="1"/>
</dbReference>
<dbReference type="EMBL" id="JWIC01000003">
    <property type="protein sequence ID" value="KID58609.1"/>
    <property type="molecule type" value="Genomic_DNA"/>
</dbReference>
<dbReference type="InterPro" id="IPR000160">
    <property type="entry name" value="GGDEF_dom"/>
</dbReference>
<dbReference type="AlphaFoldDB" id="A0A0C1MNI6"/>
<dbReference type="OrthoDB" id="9812260at2"/>
<dbReference type="SMART" id="SM00267">
    <property type="entry name" value="GGDEF"/>
    <property type="match status" value="1"/>
</dbReference>
<dbReference type="EC" id="2.7.7.65" evidence="2"/>
<dbReference type="NCBIfam" id="TIGR00254">
    <property type="entry name" value="GGDEF"/>
    <property type="match status" value="1"/>
</dbReference>
<dbReference type="GO" id="GO:1902201">
    <property type="term" value="P:negative regulation of bacterial-type flagellum-dependent cell motility"/>
    <property type="evidence" value="ECO:0007669"/>
    <property type="project" value="TreeGrafter"/>
</dbReference>
<dbReference type="PROSITE" id="PS50887">
    <property type="entry name" value="GGDEF"/>
    <property type="match status" value="1"/>
</dbReference>
<protein>
    <recommendedName>
        <fullName evidence="2">diguanylate cyclase</fullName>
        <ecNumber evidence="2">2.7.7.65</ecNumber>
    </recommendedName>
</protein>
<comment type="cofactor">
    <cofactor evidence="1">
        <name>Mg(2+)</name>
        <dbReference type="ChEBI" id="CHEBI:18420"/>
    </cofactor>
</comment>
<evidence type="ECO:0000259" key="4">
    <source>
        <dbReference type="PROSITE" id="PS50887"/>
    </source>
</evidence>
<dbReference type="Gene3D" id="3.30.450.20">
    <property type="entry name" value="PAS domain"/>
    <property type="match status" value="1"/>
</dbReference>
<dbReference type="PANTHER" id="PTHR45138:SF9">
    <property type="entry name" value="DIGUANYLATE CYCLASE DGCM-RELATED"/>
    <property type="match status" value="1"/>
</dbReference>
<sequence length="323" mass="37244">MPASDFDMNEIHWLMDMFNTVDVGLVVLDRDYRVCVWNGFMENHSGLLPSAVKDKDVFDLFPSIDESWFRGKAEPVFVLKNRSFTIWEQQPYIFKFKNYRPITGKAEYMYQNATFIPLTTLTGEVGHICVILYDVTDEAMNKLELEKANKTLEEMSRTDALTKLSNRGYWEECSRTEFKRLKRNKGSSCLLMFDIDFFKKINDAYGHSGGDEAIRHLSDLLKKTLRETDVAGRYGGEEFAVTLVDTDADGALIFAERLRSMIENSVIYYDNKEIKLTVSLGIACYDDAFEKHEQWIEATDSALYHSKETGRNKVTVYDPSMSQ</sequence>